<evidence type="ECO:0000256" key="9">
    <source>
        <dbReference type="SAM" id="MobiDB-lite"/>
    </source>
</evidence>
<evidence type="ECO:0000256" key="7">
    <source>
        <dbReference type="ARBA" id="ARBA00023177"/>
    </source>
</evidence>
<keyword evidence="3 8" id="KW-0813">Transport</keyword>
<feature type="transmembrane region" description="Helical" evidence="8">
    <location>
        <begin position="49"/>
        <end position="66"/>
    </location>
</feature>
<proteinExistence type="inferred from homology"/>
<accession>A0ABV4XUT1</accession>
<feature type="transmembrane region" description="Helical" evidence="8">
    <location>
        <begin position="341"/>
        <end position="365"/>
    </location>
</feature>
<dbReference type="RefSeq" id="WP_413265118.1">
    <property type="nucleotide sequence ID" value="NZ_JBHFNR010000157.1"/>
</dbReference>
<keyword evidence="7 8" id="KW-0924">Ammonia transport</keyword>
<dbReference type="InterPro" id="IPR001905">
    <property type="entry name" value="Ammonium_transpt"/>
</dbReference>
<feature type="transmembrane region" description="Helical" evidence="8">
    <location>
        <begin position="307"/>
        <end position="329"/>
    </location>
</feature>
<gene>
    <name evidence="11" type="ORF">ACE1CI_21470</name>
</gene>
<feature type="transmembrane region" description="Helical" evidence="8">
    <location>
        <begin position="377"/>
        <end position="404"/>
    </location>
</feature>
<evidence type="ECO:0000256" key="6">
    <source>
        <dbReference type="ARBA" id="ARBA00023136"/>
    </source>
</evidence>
<dbReference type="PANTHER" id="PTHR11730">
    <property type="entry name" value="AMMONIUM TRANSPORTER"/>
    <property type="match status" value="1"/>
</dbReference>
<comment type="similarity">
    <text evidence="2 8">Belongs to the ammonia transporter channel (TC 1.A.11.2) family.</text>
</comment>
<keyword evidence="6 8" id="KW-0472">Membrane</keyword>
<feature type="domain" description="Ammonium transporter AmtB-like" evidence="10">
    <location>
        <begin position="145"/>
        <end position="566"/>
    </location>
</feature>
<feature type="transmembrane region" description="Helical" evidence="8">
    <location>
        <begin position="465"/>
        <end position="485"/>
    </location>
</feature>
<feature type="transmembrane region" description="Helical" evidence="8">
    <location>
        <begin position="247"/>
        <end position="267"/>
    </location>
</feature>
<dbReference type="Pfam" id="PF00909">
    <property type="entry name" value="Ammonium_transp"/>
    <property type="match status" value="1"/>
</dbReference>
<feature type="transmembrane region" description="Helical" evidence="8">
    <location>
        <begin position="181"/>
        <end position="202"/>
    </location>
</feature>
<comment type="subcellular location">
    <subcellularLocation>
        <location evidence="8">Cell membrane</location>
        <topology evidence="8">Multi-pass membrane protein</topology>
    </subcellularLocation>
    <subcellularLocation>
        <location evidence="1">Membrane</location>
        <topology evidence="1">Multi-pass membrane protein</topology>
    </subcellularLocation>
</comment>
<feature type="transmembrane region" description="Helical" evidence="8">
    <location>
        <begin position="435"/>
        <end position="453"/>
    </location>
</feature>
<feature type="transmembrane region" description="Helical" evidence="8">
    <location>
        <begin position="411"/>
        <end position="429"/>
    </location>
</feature>
<dbReference type="InterPro" id="IPR018047">
    <property type="entry name" value="Ammonium_transpt_CS"/>
</dbReference>
<evidence type="ECO:0000256" key="3">
    <source>
        <dbReference type="ARBA" id="ARBA00022448"/>
    </source>
</evidence>
<evidence type="ECO:0000259" key="10">
    <source>
        <dbReference type="Pfam" id="PF00909"/>
    </source>
</evidence>
<evidence type="ECO:0000313" key="11">
    <source>
        <dbReference type="EMBL" id="MFB2895483.1"/>
    </source>
</evidence>
<evidence type="ECO:0000256" key="2">
    <source>
        <dbReference type="ARBA" id="ARBA00005887"/>
    </source>
</evidence>
<evidence type="ECO:0000256" key="4">
    <source>
        <dbReference type="ARBA" id="ARBA00022692"/>
    </source>
</evidence>
<feature type="transmembrane region" description="Helical" evidence="8">
    <location>
        <begin position="274"/>
        <end position="295"/>
    </location>
</feature>
<protein>
    <recommendedName>
        <fullName evidence="8">Ammonium transporter</fullName>
    </recommendedName>
</protein>
<dbReference type="EMBL" id="JBHFNR010000157">
    <property type="protein sequence ID" value="MFB2895483.1"/>
    <property type="molecule type" value="Genomic_DNA"/>
</dbReference>
<dbReference type="NCBIfam" id="TIGR00836">
    <property type="entry name" value="amt"/>
    <property type="match status" value="1"/>
</dbReference>
<feature type="transmembrane region" description="Helical" evidence="8">
    <location>
        <begin position="145"/>
        <end position="169"/>
    </location>
</feature>
<organism evidence="11 12">
    <name type="scientific">Floridaenema flaviceps BLCC-F50</name>
    <dbReference type="NCBI Taxonomy" id="3153642"/>
    <lineage>
        <taxon>Bacteria</taxon>
        <taxon>Bacillati</taxon>
        <taxon>Cyanobacteriota</taxon>
        <taxon>Cyanophyceae</taxon>
        <taxon>Oscillatoriophycideae</taxon>
        <taxon>Aerosakkonematales</taxon>
        <taxon>Aerosakkonemataceae</taxon>
        <taxon>Floridanema</taxon>
        <taxon>Floridanema flaviceps</taxon>
    </lineage>
</organism>
<dbReference type="PROSITE" id="PS01219">
    <property type="entry name" value="AMMONIUM_TRANSP"/>
    <property type="match status" value="1"/>
</dbReference>
<reference evidence="11 12" key="1">
    <citation type="submission" date="2024-09" db="EMBL/GenBank/DDBJ databases">
        <title>Floridaenema gen nov. (Aerosakkonemataceae, Aerosakkonematales ord. nov., Cyanobacteria) from benthic tropical and subtropical fresh waters, with the description of four new species.</title>
        <authorList>
            <person name="Moretto J.A."/>
            <person name="Berthold D.E."/>
            <person name="Lefler F.W."/>
            <person name="Huang I.-S."/>
            <person name="Laughinghouse H. IV."/>
        </authorList>
    </citation>
    <scope>NUCLEOTIDE SEQUENCE [LARGE SCALE GENOMIC DNA]</scope>
    <source>
        <strain evidence="11 12">BLCC-F50</strain>
    </source>
</reference>
<keyword evidence="4 8" id="KW-0812">Transmembrane</keyword>
<keyword evidence="5 8" id="KW-1133">Transmembrane helix</keyword>
<evidence type="ECO:0000256" key="1">
    <source>
        <dbReference type="ARBA" id="ARBA00004141"/>
    </source>
</evidence>
<name>A0ABV4XUT1_9CYAN</name>
<keyword evidence="12" id="KW-1185">Reference proteome</keyword>
<dbReference type="Gene3D" id="1.10.3430.10">
    <property type="entry name" value="Ammonium transporter AmtB like domains"/>
    <property type="match status" value="1"/>
</dbReference>
<evidence type="ECO:0000256" key="8">
    <source>
        <dbReference type="RuleBase" id="RU362002"/>
    </source>
</evidence>
<dbReference type="PANTHER" id="PTHR11730:SF89">
    <property type="entry name" value="AMMONIUM TRANSPORTER SLL0108-RELATED"/>
    <property type="match status" value="1"/>
</dbReference>
<sequence length="596" mass="61843">MPKLVLRKKRSRAKARRPFANRLLDRVLSAKFLQKLPARVKRLSPSWQACIPLALMIVLSWGYMAIAQDATPTATPTQPGIVQEATPTASPLPEGTTAQDGTATPTPVLTPLPVPGTATDPAAASAAVPAAGPTTADLKVALDTVWVVIAAFLVFFMNAGFCMLETGFCREKNAVNVLAKNLIVFALSTLAFWAIGFSLMFADGNDFIGGLGGMFLNGADNSPATGDAYKGIFGALNWTGVPLEAKFLFQLVFAGTAATIVSGAVAERIKFIDFLIFSILLVGIAYPITGHWIWGGGWLADMGFFDFAGSTVVHSVGGWAALMGAAFLGPRIGRYQSGGTVALPGHNMSIATLGCLILWLGWFGFNPGSTMAADGRAIAHIALTTNMAGAVGGIAATITAWLYLGKPDLSMIINGILAGLVGITASCAYVNMGSAFIIGLIAGVIVVFSVTFFDNLKIDDPVGATSVHLVCGVWGTLAVGLFSVGPGGYPWMVDLAGKPVGPHGLFMGGGITTLWPQILGILTVGGITVLISSIFWIALKATLGIRVSPEEEIVGLDIGEHGMEAYSGFVKEAGSSSLGGKAGGISNNPGGITTKY</sequence>
<evidence type="ECO:0000256" key="5">
    <source>
        <dbReference type="ARBA" id="ARBA00022989"/>
    </source>
</evidence>
<feature type="region of interest" description="Disordered" evidence="9">
    <location>
        <begin position="74"/>
        <end position="106"/>
    </location>
</feature>
<dbReference type="InterPro" id="IPR029020">
    <property type="entry name" value="Ammonium/urea_transptr"/>
</dbReference>
<dbReference type="Proteomes" id="UP001576784">
    <property type="component" value="Unassembled WGS sequence"/>
</dbReference>
<feature type="transmembrane region" description="Helical" evidence="8">
    <location>
        <begin position="514"/>
        <end position="539"/>
    </location>
</feature>
<dbReference type="SUPFAM" id="SSF111352">
    <property type="entry name" value="Ammonium transporter"/>
    <property type="match status" value="1"/>
</dbReference>
<comment type="caution">
    <text evidence="11">The sequence shown here is derived from an EMBL/GenBank/DDBJ whole genome shotgun (WGS) entry which is preliminary data.</text>
</comment>
<dbReference type="InterPro" id="IPR024041">
    <property type="entry name" value="NH4_transpt_AmtB-like_dom"/>
</dbReference>
<evidence type="ECO:0000313" key="12">
    <source>
        <dbReference type="Proteomes" id="UP001576784"/>
    </source>
</evidence>